<sequence>MSVHGVTGTEADLIQSNISTLPRVIDKPNQPTKQNRLPELVETAVRNIESLDAKRAHINAIDPRSLAGLDIASRKRKYEMVLDDQVTSKPFYYPPAAKPRTFVASSSPEPPIIVDTCAEQVEDMLSFGSPSDKLSVNGTQPSTIRSSGQVRDEQTADQTQAVADAPPISTIPAEPQSSTKEIDIPLTLYEDAFRAAAQTLKLQDALLGVQTNVTLARWHTPSENDSDIRAFNLFMPAEANTLDGMSPDSEPRMTVTFQGDHSPKDSAMDKENRPDIGNQARNSSTQDAENNKTSDLPTKPHGKPRMETPTGTKPPPLPTKPTRKSRINSGKKPMAPSPLDIYVLRSHPSHSRRTSHQANLSSDHSNVHGEADHREPVVTTQSAARMDIALDFASAESSPSPSQGIGASLTTGNGNNRTIGLQLFDDHPQGNVEPDA</sequence>
<proteinExistence type="predicted"/>
<feature type="region of interest" description="Disordered" evidence="1">
    <location>
        <begin position="394"/>
        <end position="436"/>
    </location>
</feature>
<feature type="compositionally biased region" description="Polar residues" evidence="1">
    <location>
        <begin position="128"/>
        <end position="149"/>
    </location>
</feature>
<feature type="region of interest" description="Disordered" evidence="1">
    <location>
        <begin position="241"/>
        <end position="374"/>
    </location>
</feature>
<name>A0A8H3CAT7_9AGAM</name>
<evidence type="ECO:0000313" key="2">
    <source>
        <dbReference type="EMBL" id="CAE6478352.1"/>
    </source>
</evidence>
<accession>A0A8H3CAT7</accession>
<feature type="compositionally biased region" description="Polar residues" evidence="1">
    <location>
        <begin position="395"/>
        <end position="419"/>
    </location>
</feature>
<protein>
    <submittedName>
        <fullName evidence="2">Uncharacterized protein</fullName>
    </submittedName>
</protein>
<dbReference type="AlphaFoldDB" id="A0A8H3CAT7"/>
<feature type="compositionally biased region" description="Basic and acidic residues" evidence="1">
    <location>
        <begin position="261"/>
        <end position="274"/>
    </location>
</feature>
<feature type="compositionally biased region" description="Low complexity" evidence="1">
    <location>
        <begin position="156"/>
        <end position="165"/>
    </location>
</feature>
<feature type="compositionally biased region" description="Polar residues" evidence="1">
    <location>
        <begin position="279"/>
        <end position="296"/>
    </location>
</feature>
<dbReference type="EMBL" id="CAJMWT010003757">
    <property type="protein sequence ID" value="CAE6478352.1"/>
    <property type="molecule type" value="Genomic_DNA"/>
</dbReference>
<feature type="compositionally biased region" description="Basic and acidic residues" evidence="1">
    <location>
        <begin position="365"/>
        <end position="374"/>
    </location>
</feature>
<evidence type="ECO:0000256" key="1">
    <source>
        <dbReference type="SAM" id="MobiDB-lite"/>
    </source>
</evidence>
<evidence type="ECO:0000313" key="3">
    <source>
        <dbReference type="Proteomes" id="UP000663843"/>
    </source>
</evidence>
<gene>
    <name evidence="2" type="ORF">RDB_LOCUS114704</name>
</gene>
<organism evidence="2 3">
    <name type="scientific">Rhizoctonia solani</name>
    <dbReference type="NCBI Taxonomy" id="456999"/>
    <lineage>
        <taxon>Eukaryota</taxon>
        <taxon>Fungi</taxon>
        <taxon>Dikarya</taxon>
        <taxon>Basidiomycota</taxon>
        <taxon>Agaricomycotina</taxon>
        <taxon>Agaricomycetes</taxon>
        <taxon>Cantharellales</taxon>
        <taxon>Ceratobasidiaceae</taxon>
        <taxon>Rhizoctonia</taxon>
    </lineage>
</organism>
<dbReference type="Proteomes" id="UP000663843">
    <property type="component" value="Unassembled WGS sequence"/>
</dbReference>
<feature type="region of interest" description="Disordered" evidence="1">
    <location>
        <begin position="128"/>
        <end position="178"/>
    </location>
</feature>
<reference evidence="2" key="1">
    <citation type="submission" date="2021-01" db="EMBL/GenBank/DDBJ databases">
        <authorList>
            <person name="Kaushik A."/>
        </authorList>
    </citation>
    <scope>NUCLEOTIDE SEQUENCE</scope>
    <source>
        <strain evidence="2">AG2-2IIIB</strain>
    </source>
</reference>
<comment type="caution">
    <text evidence="2">The sequence shown here is derived from an EMBL/GenBank/DDBJ whole genome shotgun (WGS) entry which is preliminary data.</text>
</comment>